<dbReference type="CDD" id="cd00229">
    <property type="entry name" value="SGNH_hydrolase"/>
    <property type="match status" value="1"/>
</dbReference>
<dbReference type="AlphaFoldDB" id="A0AAE3FHW8"/>
<dbReference type="InterPro" id="IPR013830">
    <property type="entry name" value="SGNH_hydro"/>
</dbReference>
<dbReference type="InterPro" id="IPR036514">
    <property type="entry name" value="SGNH_hydro_sf"/>
</dbReference>
<dbReference type="PANTHER" id="PTHR30383">
    <property type="entry name" value="THIOESTERASE 1/PROTEASE 1/LYSOPHOSPHOLIPASE L1"/>
    <property type="match status" value="1"/>
</dbReference>
<evidence type="ECO:0000313" key="3">
    <source>
        <dbReference type="Proteomes" id="UP001139365"/>
    </source>
</evidence>
<proteinExistence type="predicted"/>
<feature type="domain" description="SGNH hydrolase-type esterase" evidence="1">
    <location>
        <begin position="10"/>
        <end position="208"/>
    </location>
</feature>
<evidence type="ECO:0000259" key="1">
    <source>
        <dbReference type="Pfam" id="PF13472"/>
    </source>
</evidence>
<dbReference type="GO" id="GO:0004622">
    <property type="term" value="F:phosphatidylcholine lysophospholipase activity"/>
    <property type="evidence" value="ECO:0007669"/>
    <property type="project" value="TreeGrafter"/>
</dbReference>
<sequence length="221" mass="24798">MELSGKKINFLGDSITEGVGASAPDKVYHQVMLRKYGLAAVRNYGISGTRYARQINPTLNEPRFDLDFCQRYAGMDDDADIVVVFGGTNDFGHGDAPIGTPDDRTPDTFWGACHYLYSHLIEKYPAALIVVMTPLHRLNEHFTNGDGHQKKYNYGNLKSYVDIIRTAAEYYGIPVLDLFANACIQPQIQASRERYTVDGLHPNDTGYAYIADRLANFILNY</sequence>
<dbReference type="EMBL" id="JALEMU010000017">
    <property type="protein sequence ID" value="MCI5754823.1"/>
    <property type="molecule type" value="Genomic_DNA"/>
</dbReference>
<comment type="caution">
    <text evidence="2">The sequence shown here is derived from an EMBL/GenBank/DDBJ whole genome shotgun (WGS) entry which is preliminary data.</text>
</comment>
<protein>
    <submittedName>
        <fullName evidence="2">SGNH/GDSL hydrolase family protein</fullName>
    </submittedName>
</protein>
<evidence type="ECO:0000313" key="2">
    <source>
        <dbReference type="EMBL" id="MCI5754823.1"/>
    </source>
</evidence>
<reference evidence="2 3" key="1">
    <citation type="submission" date="2022-03" db="EMBL/GenBank/DDBJ databases">
        <title>Metagenome-assembled genomes from swine fecal metagenomes.</title>
        <authorList>
            <person name="Holman D.B."/>
            <person name="Kommadath A."/>
        </authorList>
    </citation>
    <scope>NUCLEOTIDE SEQUENCE [LARGE SCALE GENOMIC DNA]</scope>
    <source>
        <strain evidence="2">SUG147</strain>
    </source>
</reference>
<gene>
    <name evidence="2" type="ORF">MR241_00830</name>
</gene>
<name>A0AAE3FHW8_9BACT</name>
<dbReference type="SUPFAM" id="SSF52266">
    <property type="entry name" value="SGNH hydrolase"/>
    <property type="match status" value="1"/>
</dbReference>
<dbReference type="Pfam" id="PF13472">
    <property type="entry name" value="Lipase_GDSL_2"/>
    <property type="match status" value="1"/>
</dbReference>
<dbReference type="Gene3D" id="3.40.50.1110">
    <property type="entry name" value="SGNH hydrolase"/>
    <property type="match status" value="1"/>
</dbReference>
<dbReference type="InterPro" id="IPR051532">
    <property type="entry name" value="Ester_Hydrolysis_Enzymes"/>
</dbReference>
<organism evidence="2 3">
    <name type="scientific">Candidatus Colimorpha enterica</name>
    <dbReference type="NCBI Taxonomy" id="3083063"/>
    <lineage>
        <taxon>Bacteria</taxon>
        <taxon>Pseudomonadati</taxon>
        <taxon>Bacteroidota</taxon>
        <taxon>Bacteroidia</taxon>
        <taxon>Bacteroidales</taxon>
        <taxon>Candidatus Colimorpha</taxon>
    </lineage>
</organism>
<dbReference type="Proteomes" id="UP001139365">
    <property type="component" value="Unassembled WGS sequence"/>
</dbReference>
<keyword evidence="2" id="KW-0378">Hydrolase</keyword>
<dbReference type="PANTHER" id="PTHR30383:SF5">
    <property type="entry name" value="SGNH HYDROLASE-TYPE ESTERASE DOMAIN-CONTAINING PROTEIN"/>
    <property type="match status" value="1"/>
</dbReference>
<accession>A0AAE3FHW8</accession>